<reference evidence="3 4" key="1">
    <citation type="submission" date="2023-12" db="EMBL/GenBank/DDBJ databases">
        <title>Streptomyces sp. V4-01.</title>
        <authorList>
            <person name="Somphong A."/>
            <person name="Phongsopitanun W."/>
        </authorList>
    </citation>
    <scope>NUCLEOTIDE SEQUENCE [LARGE SCALE GENOMIC DNA]</scope>
    <source>
        <strain evidence="3 4">V4-01</strain>
    </source>
</reference>
<feature type="compositionally biased region" description="Basic and acidic residues" evidence="1">
    <location>
        <begin position="13"/>
        <end position="25"/>
    </location>
</feature>
<name>A0ABU7P4L7_9ACTN</name>
<dbReference type="Proteomes" id="UP001344658">
    <property type="component" value="Unassembled WGS sequence"/>
</dbReference>
<comment type="caution">
    <text evidence="3">The sequence shown here is derived from an EMBL/GenBank/DDBJ whole genome shotgun (WGS) entry which is preliminary data.</text>
</comment>
<dbReference type="RefSeq" id="WP_330792461.1">
    <property type="nucleotide sequence ID" value="NZ_JAZEWV010000001.1"/>
</dbReference>
<evidence type="ECO:0000256" key="2">
    <source>
        <dbReference type="SAM" id="Phobius"/>
    </source>
</evidence>
<gene>
    <name evidence="3" type="ORF">V2S66_01350</name>
</gene>
<dbReference type="Pfam" id="PF19621">
    <property type="entry name" value="DUF6126"/>
    <property type="match status" value="1"/>
</dbReference>
<dbReference type="InterPro" id="IPR046129">
    <property type="entry name" value="DUF6126"/>
</dbReference>
<keyword evidence="2" id="KW-0812">Transmembrane</keyword>
<keyword evidence="4" id="KW-1185">Reference proteome</keyword>
<keyword evidence="2" id="KW-1133">Transmembrane helix</keyword>
<organism evidence="3 4">
    <name type="scientific">Actinacidiphila polyblastidii</name>
    <dbReference type="NCBI Taxonomy" id="3110430"/>
    <lineage>
        <taxon>Bacteria</taxon>
        <taxon>Bacillati</taxon>
        <taxon>Actinomycetota</taxon>
        <taxon>Actinomycetes</taxon>
        <taxon>Kitasatosporales</taxon>
        <taxon>Streptomycetaceae</taxon>
        <taxon>Actinacidiphila</taxon>
    </lineage>
</organism>
<evidence type="ECO:0000256" key="1">
    <source>
        <dbReference type="SAM" id="MobiDB-lite"/>
    </source>
</evidence>
<feature type="region of interest" description="Disordered" evidence="1">
    <location>
        <begin position="1"/>
        <end position="39"/>
    </location>
</feature>
<protein>
    <submittedName>
        <fullName evidence="3">DUF6126 family protein</fullName>
    </submittedName>
</protein>
<evidence type="ECO:0000313" key="3">
    <source>
        <dbReference type="EMBL" id="MEE4540613.1"/>
    </source>
</evidence>
<proteinExistence type="predicted"/>
<keyword evidence="2" id="KW-0472">Membrane</keyword>
<evidence type="ECO:0000313" key="4">
    <source>
        <dbReference type="Proteomes" id="UP001344658"/>
    </source>
</evidence>
<dbReference type="EMBL" id="JAZEWV010000001">
    <property type="protein sequence ID" value="MEE4540613.1"/>
    <property type="molecule type" value="Genomic_DNA"/>
</dbReference>
<feature type="transmembrane region" description="Helical" evidence="2">
    <location>
        <begin position="47"/>
        <end position="68"/>
    </location>
</feature>
<accession>A0ABU7P4L7</accession>
<sequence>MTMQGTQGMRQPATERAEGAVDRPVARVVPTTNGSERRKERGVTLRVLVYVAVAHVMAFYLWLMFAFVGKR</sequence>